<gene>
    <name evidence="2" type="ORF">HTAM1171_LOCUS5246</name>
</gene>
<sequence>MRVIKSSLLAFALAVADVHDVRAFAPHPSTVSRAGFSATQTTVLHSKPDGVEESASLSEQHVVSSRRDILRVSAASAIGLTALSSPLFPASAAAKVTGASDGNLPDFPSEAVRSYLQYRTPLQISADYYIWELQDKMTDVDEWGEIGQLFRVNNNRGQGQPSRIERDFVNPMRILGLSMDPDVADSLRDSQFQFEKAMAKISKATAGVRRDLSVEIEPTAIPKAQEGWDEGRMALNSFFLTLNEATGLNELQTIPPAGPNQTKEYGRNPRKFFELMKKTKLCQNRGGPTLSQAWGQLMVSGYMQDSCGIPDMEAYFFQ</sequence>
<name>A0A7S2HFZ0_9STRA</name>
<feature type="signal peptide" evidence="1">
    <location>
        <begin position="1"/>
        <end position="23"/>
    </location>
</feature>
<evidence type="ECO:0000313" key="2">
    <source>
        <dbReference type="EMBL" id="CAD9489170.1"/>
    </source>
</evidence>
<organism evidence="2">
    <name type="scientific">Helicotheca tamesis</name>
    <dbReference type="NCBI Taxonomy" id="374047"/>
    <lineage>
        <taxon>Eukaryota</taxon>
        <taxon>Sar</taxon>
        <taxon>Stramenopiles</taxon>
        <taxon>Ochrophyta</taxon>
        <taxon>Bacillariophyta</taxon>
        <taxon>Mediophyceae</taxon>
        <taxon>Lithodesmiophycidae</taxon>
        <taxon>Lithodesmiales</taxon>
        <taxon>Lithodesmiaceae</taxon>
        <taxon>Helicotheca</taxon>
    </lineage>
</organism>
<dbReference type="AlphaFoldDB" id="A0A7S2HFZ0"/>
<dbReference type="EMBL" id="HBGV01008486">
    <property type="protein sequence ID" value="CAD9489170.1"/>
    <property type="molecule type" value="Transcribed_RNA"/>
</dbReference>
<evidence type="ECO:0000256" key="1">
    <source>
        <dbReference type="SAM" id="SignalP"/>
    </source>
</evidence>
<keyword evidence="1" id="KW-0732">Signal</keyword>
<proteinExistence type="predicted"/>
<accession>A0A7S2HFZ0</accession>
<feature type="chain" id="PRO_5030538113" evidence="1">
    <location>
        <begin position="24"/>
        <end position="318"/>
    </location>
</feature>
<protein>
    <submittedName>
        <fullName evidence="2">Uncharacterized protein</fullName>
    </submittedName>
</protein>
<reference evidence="2" key="1">
    <citation type="submission" date="2021-01" db="EMBL/GenBank/DDBJ databases">
        <authorList>
            <person name="Corre E."/>
            <person name="Pelletier E."/>
            <person name="Niang G."/>
            <person name="Scheremetjew M."/>
            <person name="Finn R."/>
            <person name="Kale V."/>
            <person name="Holt S."/>
            <person name="Cochrane G."/>
            <person name="Meng A."/>
            <person name="Brown T."/>
            <person name="Cohen L."/>
        </authorList>
    </citation>
    <scope>NUCLEOTIDE SEQUENCE</scope>
    <source>
        <strain evidence="2">CCMP826</strain>
    </source>
</reference>